<gene>
    <name evidence="2" type="ORF">Strvi_8728</name>
</gene>
<proteinExistence type="predicted"/>
<reference evidence="2" key="1">
    <citation type="submission" date="2011-08" db="EMBL/GenBank/DDBJ databases">
        <title>Complete sequence of chromosome of Streptomyces violaceusniger Tu 4113.</title>
        <authorList>
            <consortium name="US DOE Joint Genome Institute"/>
            <person name="Lucas S."/>
            <person name="Han J."/>
            <person name="Lapidus A."/>
            <person name="Cheng J.-F."/>
            <person name="Goodwin L."/>
            <person name="Pitluck S."/>
            <person name="Peters L."/>
            <person name="Ivanova N."/>
            <person name="Daligault H."/>
            <person name="Detter J.C."/>
            <person name="Han C."/>
            <person name="Tapia R."/>
            <person name="Land M."/>
            <person name="Hauser L."/>
            <person name="Kyrpides N."/>
            <person name="Ivanova N."/>
            <person name="Pagani I."/>
            <person name="Hagen A."/>
            <person name="Katz L."/>
            <person name="Fiedler H.-P."/>
            <person name="Keasling J."/>
            <person name="Fortman J."/>
            <person name="Woyke T."/>
        </authorList>
    </citation>
    <scope>NUCLEOTIDE SEQUENCE [LARGE SCALE GENOMIC DNA]</scope>
    <source>
        <strain evidence="2">Tu 4113</strain>
    </source>
</reference>
<dbReference type="EMBL" id="CP002994">
    <property type="protein sequence ID" value="AEM88032.1"/>
    <property type="molecule type" value="Genomic_DNA"/>
</dbReference>
<dbReference type="eggNOG" id="COG3225">
    <property type="taxonomic scope" value="Bacteria"/>
</dbReference>
<dbReference type="SUPFAM" id="SSF55874">
    <property type="entry name" value="ATPase domain of HSP90 chaperone/DNA topoisomerase II/histidine kinase"/>
    <property type="match status" value="1"/>
</dbReference>
<accession>G2P9D8</accession>
<dbReference type="HOGENOM" id="CLU_005639_0_0_11"/>
<sequence length="1182" mass="124434">MSSTAMVRGATEDADPFGTARLRRGVLDAWAASPARFREDANAEEDLALGGHRDRLVVEMAQNAADAAARAGVPGRLRLTLRPATDGEPAVLAAANTGAPLDAVGVESLSTLRASAKRDEPESAVGRFGVGFAAVLAVSDEPAVVGRTGGVRWSLAEARELTQHATATSPGLAEELRRRDGHVPLLRLPLPAEGIAPDGYDTVVVLPLRDGAALDVAERLLAGIDDALLLTLPGLAEVVVETVEGTRTLRRRQEGPYTVIEDTGEGSREGSREDSREDSGARGTTRWRTESAGGRLEPELLADRPVEERLRPVWSVTWAVPVDAEGAPMRSATAPVVHAPTPTDEPLGMPALLIASFPLEPTRRHTAPGPLTDFLLDRAAESYATLLRDWHPVSVGTIDLVPGELGRGELDGELRRRVLERLPRVPFLPSAAAPAVGAGTEAVEGWLGSPDALGPDAAQGGPAAGDAATAAAPPVAAAGPPADWDDDVLARGGFEGEPHALRPRDAEVVEGAGAETVEVLAELFPALLPAGLERRSELRVLGVARVPLGELIDRLAGVERAPAWWRRLYDSLGGIDPDRLSGLPVPLADGRTTIGPRQVLLPLPGEADGDLDSIGTVEGAESAGAAWAAESAGMAGTAESAGIAGTTEAPERGGAVGATHRTLARLGLKVAHPDAAHPLLEKLGATPATPRAVLTTPQVRAAVAHSLEAEDEYDPFAEEGEALGAALDADTLADTVLGLVQQARLAPGDEPWLAALALPDEDGELAPAGELVLPGSAFEQVMREGELAACDAELAERWGEQPLAAVGVLAGFTLVRASDVVLDPDELEPREGDFTEPDDVGVLEAVDVWCEDVLDRLPQTPVPPVATEIVAVRDLDLVDDDAWPRALAMLAQPPLRDALTAPVRVLLPDGTTETVRSYTAWWLRGHPVLDGRRPAGLRAAGGDPLLAGLYEAVDAAGFEDEQVLRALGVRTSVAALLDEPGGAAELLARLADPDREVTPAQLHAIYGQLADLEPEQVTLPDDVRAIVDGEPTVVEALEALVADAPDLMPLAEADGRALLPVRPTRAAELAELFQVRRLSEAYPARVTSQGDPHEVPEAVRELLPGAPLSYIEHEELLIEGLIEGEDELDWRYVDGTLHASTVEGVAAGLAWAAGHWSRRFEVAALLEDLTRTEELARARWFD</sequence>
<dbReference type="KEGG" id="svl:Strvi_8728"/>
<feature type="compositionally biased region" description="Basic and acidic residues" evidence="1">
    <location>
        <begin position="265"/>
        <end position="280"/>
    </location>
</feature>
<keyword evidence="3" id="KW-1185">Reference proteome</keyword>
<feature type="region of interest" description="Disordered" evidence="1">
    <location>
        <begin position="447"/>
        <end position="482"/>
    </location>
</feature>
<evidence type="ECO:0008006" key="4">
    <source>
        <dbReference type="Google" id="ProtNLM"/>
    </source>
</evidence>
<protein>
    <recommendedName>
        <fullName evidence="4">Molecular chaperone Hsp90</fullName>
    </recommendedName>
</protein>
<name>G2P9D8_STRV4</name>
<organism evidence="2 3">
    <name type="scientific">Streptomyces violaceusniger (strain Tu 4113)</name>
    <dbReference type="NCBI Taxonomy" id="653045"/>
    <lineage>
        <taxon>Bacteria</taxon>
        <taxon>Bacillati</taxon>
        <taxon>Actinomycetota</taxon>
        <taxon>Actinomycetes</taxon>
        <taxon>Kitasatosporales</taxon>
        <taxon>Streptomycetaceae</taxon>
        <taxon>Streptomyces</taxon>
        <taxon>Streptomyces violaceusniger group</taxon>
    </lineage>
</organism>
<evidence type="ECO:0000313" key="2">
    <source>
        <dbReference type="EMBL" id="AEM88032.1"/>
    </source>
</evidence>
<dbReference type="Proteomes" id="UP000008703">
    <property type="component" value="Chromosome"/>
</dbReference>
<dbReference type="AlphaFoldDB" id="G2P9D8"/>
<dbReference type="InterPro" id="IPR036890">
    <property type="entry name" value="HATPase_C_sf"/>
</dbReference>
<evidence type="ECO:0000256" key="1">
    <source>
        <dbReference type="SAM" id="MobiDB-lite"/>
    </source>
</evidence>
<feature type="region of interest" description="Disordered" evidence="1">
    <location>
        <begin position="251"/>
        <end position="294"/>
    </location>
</feature>
<dbReference type="NCBIfam" id="NF047352">
    <property type="entry name" value="P_loop_sacsin"/>
    <property type="match status" value="1"/>
</dbReference>
<evidence type="ECO:0000313" key="3">
    <source>
        <dbReference type="Proteomes" id="UP000008703"/>
    </source>
</evidence>